<evidence type="ECO:0000313" key="2">
    <source>
        <dbReference type="EMBL" id="WNM60044.1"/>
    </source>
</evidence>
<feature type="compositionally biased region" description="Basic and acidic residues" evidence="1">
    <location>
        <begin position="26"/>
        <end position="37"/>
    </location>
</feature>
<evidence type="ECO:0000256" key="1">
    <source>
        <dbReference type="SAM" id="MobiDB-lite"/>
    </source>
</evidence>
<gene>
    <name evidence="2" type="ORF">PP769_09890</name>
</gene>
<reference evidence="2 3" key="1">
    <citation type="submission" date="2023-01" db="EMBL/GenBank/DDBJ databases">
        <title>Cultivation and genomic characterization of new, ubiquitous marine nitrite-oxidizing bacteria from the Nitrospirales.</title>
        <authorList>
            <person name="Mueller A.J."/>
            <person name="Daebeler A."/>
            <person name="Herbold C.W."/>
            <person name="Kirkegaard R.H."/>
            <person name="Daims H."/>
        </authorList>
    </citation>
    <scope>NUCLEOTIDE SEQUENCE [LARGE SCALE GENOMIC DNA]</scope>
    <source>
        <strain evidence="2 3">VA</strain>
    </source>
</reference>
<dbReference type="RefSeq" id="WP_312646975.1">
    <property type="nucleotide sequence ID" value="NZ_CP116967.1"/>
</dbReference>
<name>A0AA96K0U5_9BACT</name>
<dbReference type="Proteomes" id="UP001302719">
    <property type="component" value="Chromosome"/>
</dbReference>
<dbReference type="KEGG" id="nall:PP769_09890"/>
<accession>A0AA96K0U5</accession>
<feature type="region of interest" description="Disordered" evidence="1">
    <location>
        <begin position="1"/>
        <end position="66"/>
    </location>
</feature>
<organism evidence="2 3">
    <name type="scientific">Candidatus Nitrospira allomarina</name>
    <dbReference type="NCBI Taxonomy" id="3020900"/>
    <lineage>
        <taxon>Bacteria</taxon>
        <taxon>Pseudomonadati</taxon>
        <taxon>Nitrospirota</taxon>
        <taxon>Nitrospiria</taxon>
        <taxon>Nitrospirales</taxon>
        <taxon>Nitrospiraceae</taxon>
        <taxon>Nitrospira</taxon>
    </lineage>
</organism>
<proteinExistence type="predicted"/>
<protein>
    <submittedName>
        <fullName evidence="2">Uncharacterized protein</fullName>
    </submittedName>
</protein>
<dbReference type="EMBL" id="CP116967">
    <property type="protein sequence ID" value="WNM60044.1"/>
    <property type="molecule type" value="Genomic_DNA"/>
</dbReference>
<dbReference type="AlphaFoldDB" id="A0AA96K0U5"/>
<keyword evidence="3" id="KW-1185">Reference proteome</keyword>
<evidence type="ECO:0000313" key="3">
    <source>
        <dbReference type="Proteomes" id="UP001302719"/>
    </source>
</evidence>
<sequence length="66" mass="7130">MSRKRVLAISNPKNRKNSLAQLGKAGDCRVGHHERSLEQPYLLPHPAKDGGDLSSMKTAGVSEAYG</sequence>